<dbReference type="EMBL" id="AZGD01000087">
    <property type="protein sequence ID" value="KRM19190.1"/>
    <property type="molecule type" value="Genomic_DNA"/>
</dbReference>
<protein>
    <recommendedName>
        <fullName evidence="1">Bacterial toxin 50 domain-containing protein</fullName>
    </recommendedName>
</protein>
<evidence type="ECO:0000313" key="3">
    <source>
        <dbReference type="Proteomes" id="UP000051054"/>
    </source>
</evidence>
<accession>A0A0R1WVU9</accession>
<dbReference type="AlphaFoldDB" id="A0A0R1WVU9"/>
<keyword evidence="3" id="KW-1185">Reference proteome</keyword>
<organism evidence="2 3">
    <name type="scientific">Ligilactobacillus hayakitensis DSM 18933 = JCM 14209</name>
    <dbReference type="NCBI Taxonomy" id="1423755"/>
    <lineage>
        <taxon>Bacteria</taxon>
        <taxon>Bacillati</taxon>
        <taxon>Bacillota</taxon>
        <taxon>Bacilli</taxon>
        <taxon>Lactobacillales</taxon>
        <taxon>Lactobacillaceae</taxon>
        <taxon>Ligilactobacillus</taxon>
    </lineage>
</organism>
<proteinExistence type="predicted"/>
<dbReference type="Pfam" id="PF15542">
    <property type="entry name" value="Ntox50"/>
    <property type="match status" value="1"/>
</dbReference>
<evidence type="ECO:0000259" key="1">
    <source>
        <dbReference type="Pfam" id="PF15542"/>
    </source>
</evidence>
<dbReference type="InterPro" id="IPR029100">
    <property type="entry name" value="Ntox50"/>
</dbReference>
<gene>
    <name evidence="2" type="ORF">FC40_GL000484</name>
</gene>
<reference evidence="2 3" key="1">
    <citation type="journal article" date="2015" name="Genome Announc.">
        <title>Expanding the biotechnology potential of lactobacilli through comparative genomics of 213 strains and associated genera.</title>
        <authorList>
            <person name="Sun Z."/>
            <person name="Harris H.M."/>
            <person name="McCann A."/>
            <person name="Guo C."/>
            <person name="Argimon S."/>
            <person name="Zhang W."/>
            <person name="Yang X."/>
            <person name="Jeffery I.B."/>
            <person name="Cooney J.C."/>
            <person name="Kagawa T.F."/>
            <person name="Liu W."/>
            <person name="Song Y."/>
            <person name="Salvetti E."/>
            <person name="Wrobel A."/>
            <person name="Rasinkangas P."/>
            <person name="Parkhill J."/>
            <person name="Rea M.C."/>
            <person name="O'Sullivan O."/>
            <person name="Ritari J."/>
            <person name="Douillard F.P."/>
            <person name="Paul Ross R."/>
            <person name="Yang R."/>
            <person name="Briner A.E."/>
            <person name="Felis G.E."/>
            <person name="de Vos W.M."/>
            <person name="Barrangou R."/>
            <person name="Klaenhammer T.R."/>
            <person name="Caufield P.W."/>
            <person name="Cui Y."/>
            <person name="Zhang H."/>
            <person name="O'Toole P.W."/>
        </authorList>
    </citation>
    <scope>NUCLEOTIDE SEQUENCE [LARGE SCALE GENOMIC DNA]</scope>
    <source>
        <strain evidence="2 3">DSM 18933</strain>
    </source>
</reference>
<dbReference type="Proteomes" id="UP000051054">
    <property type="component" value="Unassembled WGS sequence"/>
</dbReference>
<name>A0A0R1WVU9_9LACO</name>
<dbReference type="STRING" id="1423755.FC40_GL000484"/>
<evidence type="ECO:0000313" key="2">
    <source>
        <dbReference type="EMBL" id="KRM19190.1"/>
    </source>
</evidence>
<comment type="caution">
    <text evidence="2">The sequence shown here is derived from an EMBL/GenBank/DDBJ whole genome shotgun (WGS) entry which is preliminary data.</text>
</comment>
<sequence>MEKVGPCLIVTLMSKRLYNKYKEVGTFETDRNGNLKPVETVSLSDKVVGIDNKGNELKGFKIHFSKTGVHLVPWRG</sequence>
<feature type="domain" description="Bacterial toxin 50" evidence="1">
    <location>
        <begin position="14"/>
        <end position="73"/>
    </location>
</feature>
<dbReference type="PATRIC" id="fig|1423755.3.peg.537"/>